<dbReference type="Pfam" id="PF11848">
    <property type="entry name" value="DUF3368"/>
    <property type="match status" value="1"/>
</dbReference>
<dbReference type="InterPro" id="IPR021799">
    <property type="entry name" value="PIN-like_prokaryotic"/>
</dbReference>
<dbReference type="AlphaFoldDB" id="A0A656HEL5"/>
<reference evidence="2" key="1">
    <citation type="journal article" date="2011" name="Stand. Genomic Sci.">
        <title>Genome sequence of the filamentous, gliding Thiothrix nivea neotype strain (JP2(T)).</title>
        <authorList>
            <person name="Lapidus A."/>
            <person name="Nolan M."/>
            <person name="Lucas S."/>
            <person name="Glavina Del Rio T."/>
            <person name="Tice H."/>
            <person name="Cheng J.F."/>
            <person name="Tapia R."/>
            <person name="Han C."/>
            <person name="Goodwin L."/>
            <person name="Pitluck S."/>
            <person name="Liolios K."/>
            <person name="Pagani I."/>
            <person name="Ivanova N."/>
            <person name="Huntemann M."/>
            <person name="Mavromatis K."/>
            <person name="Mikhailova N."/>
            <person name="Pati A."/>
            <person name="Chen A."/>
            <person name="Palaniappan K."/>
            <person name="Land M."/>
            <person name="Brambilla E.M."/>
            <person name="Rohde M."/>
            <person name="Abt B."/>
            <person name="Verbarg S."/>
            <person name="Goker M."/>
            <person name="Bristow J."/>
            <person name="Eisen J.A."/>
            <person name="Markowitz V."/>
            <person name="Hugenholtz P."/>
            <person name="Kyrpides N.C."/>
            <person name="Klenk H.P."/>
            <person name="Woyke T."/>
        </authorList>
    </citation>
    <scope>NUCLEOTIDE SEQUENCE [LARGE SCALE GENOMIC DNA]</scope>
    <source>
        <strain evidence="2">ATCC 35100 / DSM 5205 / JP2</strain>
    </source>
</reference>
<proteinExistence type="predicted"/>
<gene>
    <name evidence="1" type="ORF">Thini_2303</name>
</gene>
<name>A0A656HEL5_THINJ</name>
<evidence type="ECO:0008006" key="3">
    <source>
        <dbReference type="Google" id="ProtNLM"/>
    </source>
</evidence>
<sequence length="174" mass="18906">MSNTVVIADASPLIALARINHLHLLPQLFSEVFMTETVRQEVVSGGNFADSKPVEQAIKAGWLQVKKLPESQYKTANQLLLDGLDPGEKSSILWALELQDNGQLTRLIIDDAKGRAAARRLSLELIGSAGIIATAKRLDLIPHARPLLEQLRASGYYLSQTVVDAALKIAGEKS</sequence>
<accession>A0A656HEL5</accession>
<dbReference type="Proteomes" id="UP000005317">
    <property type="component" value="Unassembled WGS sequence"/>
</dbReference>
<evidence type="ECO:0000313" key="1">
    <source>
        <dbReference type="EMBL" id="EIJ34857.1"/>
    </source>
</evidence>
<evidence type="ECO:0000313" key="2">
    <source>
        <dbReference type="Proteomes" id="UP000005317"/>
    </source>
</evidence>
<organism evidence="1 2">
    <name type="scientific">Thiothrix nivea (strain ATCC 35100 / DSM 5205 / JP2)</name>
    <dbReference type="NCBI Taxonomy" id="870187"/>
    <lineage>
        <taxon>Bacteria</taxon>
        <taxon>Pseudomonadati</taxon>
        <taxon>Pseudomonadota</taxon>
        <taxon>Gammaproteobacteria</taxon>
        <taxon>Thiotrichales</taxon>
        <taxon>Thiotrichaceae</taxon>
        <taxon>Thiothrix</taxon>
    </lineage>
</organism>
<keyword evidence="2" id="KW-1185">Reference proteome</keyword>
<dbReference type="RefSeq" id="WP_002708775.1">
    <property type="nucleotide sequence ID" value="NZ_JH651384.1"/>
</dbReference>
<protein>
    <recommendedName>
        <fullName evidence="3">DUF3368 domain-containing protein</fullName>
    </recommendedName>
</protein>
<dbReference type="EMBL" id="JH651384">
    <property type="protein sequence ID" value="EIJ34857.1"/>
    <property type="molecule type" value="Genomic_DNA"/>
</dbReference>
<dbReference type="PANTHER" id="PTHR39550">
    <property type="entry name" value="SLL0658 PROTEIN"/>
    <property type="match status" value="1"/>
</dbReference>
<dbReference type="OrthoDB" id="5770026at2"/>
<dbReference type="PANTHER" id="PTHR39550:SF1">
    <property type="entry name" value="SLL0658 PROTEIN"/>
    <property type="match status" value="1"/>
</dbReference>